<proteinExistence type="predicted"/>
<feature type="transmembrane region" description="Helical" evidence="2">
    <location>
        <begin position="465"/>
        <end position="494"/>
    </location>
</feature>
<feature type="transmembrane region" description="Helical" evidence="2">
    <location>
        <begin position="70"/>
        <end position="90"/>
    </location>
</feature>
<feature type="compositionally biased region" description="Acidic residues" evidence="1">
    <location>
        <begin position="38"/>
        <end position="53"/>
    </location>
</feature>
<sequence length="500" mass="55234">MSDNPRSSEDSFYSSRSSLDASALDSSTALILVHDEDDDLSDNSPIEDAEDGQQFEVTSRPSMASLRPSVVLLYLLAPLLKFGAMMLPNIGPPIKYTVPSIFVFATATALAQQLWYMLSRHLRKHSVEDIVPEVFARGRGKERSREQWRRLSRFCAGAVRLLLCILYFHAAVESVVPLVPRALVISPQLVITILFGAPLLPLTTPRSLSSLRTIAVTGLSTLSYVAWFICVAVAHAHGTLETSHSWSNLYKLWRPLTTTAFAFACPNSLQLYSNMKGTTGRSKTSNYRSFSTLLLLSLTIAISFTLPLTLFTARWRHSSPPPHTQAIDILQAITLLLAIPPLIITMPPLPAPDRFRHLTNVSVSKIVMVFIVIASSTLPLDVLSVIGQVTLVLALLSTYVLPAFLHIVVHNFKRPLSIIVPTHPSTPTALHQPSHPEPSSPILANDELLQRKERLLQKRQFRKRLIWDIVAWLLLVPLGGGGLTWTVVLSVFVLSDTAVA</sequence>
<evidence type="ECO:0000256" key="2">
    <source>
        <dbReference type="SAM" id="Phobius"/>
    </source>
</evidence>
<organism evidence="3 4">
    <name type="scientific">Pleurotus ostreatus (strain PC15)</name>
    <name type="common">Oyster mushroom</name>
    <dbReference type="NCBI Taxonomy" id="1137138"/>
    <lineage>
        <taxon>Eukaryota</taxon>
        <taxon>Fungi</taxon>
        <taxon>Dikarya</taxon>
        <taxon>Basidiomycota</taxon>
        <taxon>Agaricomycotina</taxon>
        <taxon>Agaricomycetes</taxon>
        <taxon>Agaricomycetidae</taxon>
        <taxon>Agaricales</taxon>
        <taxon>Pleurotineae</taxon>
        <taxon>Pleurotaceae</taxon>
        <taxon>Pleurotus</taxon>
    </lineage>
</organism>
<feature type="region of interest" description="Disordered" evidence="1">
    <location>
        <begin position="38"/>
        <end position="59"/>
    </location>
</feature>
<feature type="compositionally biased region" description="Low complexity" evidence="1">
    <location>
        <begin position="10"/>
        <end position="23"/>
    </location>
</feature>
<protein>
    <recommendedName>
        <fullName evidence="5">Amino acid transporter transmembrane domain-containing protein</fullName>
    </recommendedName>
</protein>
<dbReference type="AlphaFoldDB" id="A0A067NQJ7"/>
<feature type="transmembrane region" description="Helical" evidence="2">
    <location>
        <begin position="325"/>
        <end position="346"/>
    </location>
</feature>
<dbReference type="OrthoDB" id="3259324at2759"/>
<evidence type="ECO:0000313" key="3">
    <source>
        <dbReference type="EMBL" id="KDQ25906.1"/>
    </source>
</evidence>
<keyword evidence="2" id="KW-1133">Transmembrane helix</keyword>
<feature type="transmembrane region" description="Helical" evidence="2">
    <location>
        <begin position="96"/>
        <end position="116"/>
    </location>
</feature>
<dbReference type="HOGENOM" id="CLU_028680_0_0_1"/>
<keyword evidence="2" id="KW-0812">Transmembrane</keyword>
<feature type="transmembrane region" description="Helical" evidence="2">
    <location>
        <begin position="151"/>
        <end position="170"/>
    </location>
</feature>
<dbReference type="STRING" id="1137138.A0A067NQJ7"/>
<dbReference type="InParanoid" id="A0A067NQJ7"/>
<reference evidence="4" key="1">
    <citation type="journal article" date="2014" name="Proc. Natl. Acad. Sci. U.S.A.">
        <title>Extensive sampling of basidiomycete genomes demonstrates inadequacy of the white-rot/brown-rot paradigm for wood decay fungi.</title>
        <authorList>
            <person name="Riley R."/>
            <person name="Salamov A.A."/>
            <person name="Brown D.W."/>
            <person name="Nagy L.G."/>
            <person name="Floudas D."/>
            <person name="Held B.W."/>
            <person name="Levasseur A."/>
            <person name="Lombard V."/>
            <person name="Morin E."/>
            <person name="Otillar R."/>
            <person name="Lindquist E.A."/>
            <person name="Sun H."/>
            <person name="LaButti K.M."/>
            <person name="Schmutz J."/>
            <person name="Jabbour D."/>
            <person name="Luo H."/>
            <person name="Baker S.E."/>
            <person name="Pisabarro A.G."/>
            <person name="Walton J.D."/>
            <person name="Blanchette R.A."/>
            <person name="Henrissat B."/>
            <person name="Martin F."/>
            <person name="Cullen D."/>
            <person name="Hibbett D.S."/>
            <person name="Grigoriev I.V."/>
        </authorList>
    </citation>
    <scope>NUCLEOTIDE SEQUENCE [LARGE SCALE GENOMIC DNA]</scope>
    <source>
        <strain evidence="4">PC15</strain>
    </source>
</reference>
<feature type="transmembrane region" description="Helical" evidence="2">
    <location>
        <begin position="358"/>
        <end position="379"/>
    </location>
</feature>
<feature type="transmembrane region" description="Helical" evidence="2">
    <location>
        <begin position="214"/>
        <end position="240"/>
    </location>
</feature>
<evidence type="ECO:0008006" key="5">
    <source>
        <dbReference type="Google" id="ProtNLM"/>
    </source>
</evidence>
<dbReference type="PANTHER" id="PTHR22950">
    <property type="entry name" value="AMINO ACID TRANSPORTER"/>
    <property type="match status" value="1"/>
</dbReference>
<feature type="transmembrane region" description="Helical" evidence="2">
    <location>
        <begin position="293"/>
        <end position="313"/>
    </location>
</feature>
<dbReference type="Proteomes" id="UP000027073">
    <property type="component" value="Unassembled WGS sequence"/>
</dbReference>
<feature type="transmembrane region" description="Helical" evidence="2">
    <location>
        <begin position="182"/>
        <end position="202"/>
    </location>
</feature>
<dbReference type="GO" id="GO:0016020">
    <property type="term" value="C:membrane"/>
    <property type="evidence" value="ECO:0007669"/>
    <property type="project" value="TreeGrafter"/>
</dbReference>
<feature type="region of interest" description="Disordered" evidence="1">
    <location>
        <begin position="1"/>
        <end position="23"/>
    </location>
</feature>
<dbReference type="EMBL" id="KL198010">
    <property type="protein sequence ID" value="KDQ25906.1"/>
    <property type="molecule type" value="Genomic_DNA"/>
</dbReference>
<name>A0A067NQJ7_PLEO1</name>
<dbReference type="GO" id="GO:0015179">
    <property type="term" value="F:L-amino acid transmembrane transporter activity"/>
    <property type="evidence" value="ECO:0007669"/>
    <property type="project" value="TreeGrafter"/>
</dbReference>
<evidence type="ECO:0000256" key="1">
    <source>
        <dbReference type="SAM" id="MobiDB-lite"/>
    </source>
</evidence>
<accession>A0A067NQJ7</accession>
<feature type="transmembrane region" description="Helical" evidence="2">
    <location>
        <begin position="252"/>
        <end position="272"/>
    </location>
</feature>
<evidence type="ECO:0000313" key="4">
    <source>
        <dbReference type="Proteomes" id="UP000027073"/>
    </source>
</evidence>
<dbReference type="VEuPathDB" id="FungiDB:PLEOSDRAFT_174332"/>
<keyword evidence="2" id="KW-0472">Membrane</keyword>
<gene>
    <name evidence="3" type="ORF">PLEOSDRAFT_174332</name>
</gene>
<feature type="transmembrane region" description="Helical" evidence="2">
    <location>
        <begin position="385"/>
        <end position="409"/>
    </location>
</feature>